<keyword evidence="1" id="KW-0378">Hydrolase</keyword>
<keyword evidence="2" id="KW-0326">Glycosidase</keyword>
<evidence type="ECO:0000313" key="5">
    <source>
        <dbReference type="Proteomes" id="UP001194714"/>
    </source>
</evidence>
<evidence type="ECO:0000313" key="4">
    <source>
        <dbReference type="EMBL" id="MBF5059124.1"/>
    </source>
</evidence>
<sequence length="351" mass="38996">MKLHPFFFSLVALFTCHLGHCKVTSDLSHPIPMIVDTDVDLDDMVAILYLLKSPRGNIKAITVVGGGMSRWEYGAKNISNLLELAGRSHVPVAYGAKKSLSPAGSFPKEWRDEADAVRGIKLPQNPVQPVRVSASDLMVDLIMNSPNKISLFCMGPLTNLAIAMEKTPAIKENIDHLYIMGGVIVPPGNIEGRPQGFRNTTAEYNIFLDAKAASDVFNSGVPITLIPFDVTEQVPITKAFFDRLSKDRKTPSANFVYEAIKPFSKMHARFKDYFLDSLAAVVITHPEIATYRTLNLTINMRKGPEYGRLMMTKKGVPINVCTEVDTDAFYKIFLETLNLPENIKQNHTESH</sequence>
<gene>
    <name evidence="4" type="ORF">NEPTK9_000631</name>
</gene>
<accession>A0ABS0AYT2</accession>
<protein>
    <recommendedName>
        <fullName evidence="3">Inosine/uridine-preferring nucleoside hydrolase domain-containing protein</fullName>
    </recommendedName>
</protein>
<dbReference type="InterPro" id="IPR023186">
    <property type="entry name" value="IUNH"/>
</dbReference>
<evidence type="ECO:0000259" key="3">
    <source>
        <dbReference type="Pfam" id="PF01156"/>
    </source>
</evidence>
<proteinExistence type="predicted"/>
<dbReference type="SUPFAM" id="SSF53590">
    <property type="entry name" value="Nucleoside hydrolase"/>
    <property type="match status" value="1"/>
</dbReference>
<comment type="caution">
    <text evidence="4">The sequence shown here is derived from an EMBL/GenBank/DDBJ whole genome shotgun (WGS) entry which is preliminary data.</text>
</comment>
<evidence type="ECO:0000256" key="2">
    <source>
        <dbReference type="ARBA" id="ARBA00023295"/>
    </source>
</evidence>
<dbReference type="InterPro" id="IPR001910">
    <property type="entry name" value="Inosine/uridine_hydrolase_dom"/>
</dbReference>
<name>A0ABS0AYT2_9BACT</name>
<dbReference type="Gene3D" id="3.90.245.10">
    <property type="entry name" value="Ribonucleoside hydrolase-like"/>
    <property type="match status" value="1"/>
</dbReference>
<dbReference type="PANTHER" id="PTHR12304">
    <property type="entry name" value="INOSINE-URIDINE PREFERRING NUCLEOSIDE HYDROLASE"/>
    <property type="match status" value="1"/>
</dbReference>
<organism evidence="4 5">
    <name type="scientific">Candidatus Neptunichlamydia vexilliferae</name>
    <dbReference type="NCBI Taxonomy" id="1651774"/>
    <lineage>
        <taxon>Bacteria</taxon>
        <taxon>Pseudomonadati</taxon>
        <taxon>Chlamydiota</taxon>
        <taxon>Chlamydiia</taxon>
        <taxon>Parachlamydiales</taxon>
        <taxon>Simkaniaceae</taxon>
        <taxon>Candidatus Neptunichlamydia</taxon>
    </lineage>
</organism>
<dbReference type="Proteomes" id="UP001194714">
    <property type="component" value="Unassembled WGS sequence"/>
</dbReference>
<dbReference type="PANTHER" id="PTHR12304:SF46">
    <property type="entry name" value="INOSINE-ADENOSINE-GUANOSINE-NUCLEOSIDE HYDROLASE"/>
    <property type="match status" value="1"/>
</dbReference>
<keyword evidence="5" id="KW-1185">Reference proteome</keyword>
<dbReference type="EMBL" id="JAAEJV010000012">
    <property type="protein sequence ID" value="MBF5059124.1"/>
    <property type="molecule type" value="Genomic_DNA"/>
</dbReference>
<reference evidence="4 5" key="1">
    <citation type="submission" date="2020-01" db="EMBL/GenBank/DDBJ databases">
        <title>Draft genome sequence of Cand. Neptunochlamydia vexilliferae K9.</title>
        <authorList>
            <person name="Schulz F."/>
            <person name="Koestlbacher S."/>
            <person name="Wascher F."/>
            <person name="Pizzetti I."/>
            <person name="Horn M."/>
        </authorList>
    </citation>
    <scope>NUCLEOTIDE SEQUENCE [LARGE SCALE GENOMIC DNA]</scope>
    <source>
        <strain evidence="4 5">K9</strain>
    </source>
</reference>
<dbReference type="InterPro" id="IPR036452">
    <property type="entry name" value="Ribo_hydro-like"/>
</dbReference>
<evidence type="ECO:0000256" key="1">
    <source>
        <dbReference type="ARBA" id="ARBA00022801"/>
    </source>
</evidence>
<feature type="domain" description="Inosine/uridine-preferring nucleoside hydrolase" evidence="3">
    <location>
        <begin position="33"/>
        <end position="331"/>
    </location>
</feature>
<dbReference type="Pfam" id="PF01156">
    <property type="entry name" value="IU_nuc_hydro"/>
    <property type="match status" value="1"/>
</dbReference>